<organism evidence="1 2">
    <name type="scientific">Microcella putealis</name>
    <dbReference type="NCBI Taxonomy" id="337005"/>
    <lineage>
        <taxon>Bacteria</taxon>
        <taxon>Bacillati</taxon>
        <taxon>Actinomycetota</taxon>
        <taxon>Actinomycetes</taxon>
        <taxon>Micrococcales</taxon>
        <taxon>Microbacteriaceae</taxon>
        <taxon>Microcella</taxon>
    </lineage>
</organism>
<comment type="caution">
    <text evidence="1">The sequence shown here is derived from an EMBL/GenBank/DDBJ whole genome shotgun (WGS) entry which is preliminary data.</text>
</comment>
<proteinExistence type="predicted"/>
<name>A0A4Q7LRF6_9MICO</name>
<accession>A0A4Q7LRF6</accession>
<dbReference type="EMBL" id="SGWW01000002">
    <property type="protein sequence ID" value="RZS57446.1"/>
    <property type="molecule type" value="Genomic_DNA"/>
</dbReference>
<dbReference type="Proteomes" id="UP000293519">
    <property type="component" value="Unassembled WGS sequence"/>
</dbReference>
<keyword evidence="2" id="KW-1185">Reference proteome</keyword>
<evidence type="ECO:0000313" key="1">
    <source>
        <dbReference type="EMBL" id="RZS57446.1"/>
    </source>
</evidence>
<protein>
    <submittedName>
        <fullName evidence="1">Uncharacterized protein</fullName>
    </submittedName>
</protein>
<sequence>MENRVVNVGGRYYGARMRWDHLFDDLAGQLEHELTAEEADLQREEERLRLGRLGLRERIVALRRTRDRALSELSVVVLGGTRLRVRPVTVGRDWVAGDLDGRDDAQGVIPFRAIDAIELRDEQVEVSLEAGDPAPDLSSKLGMPFLLRDLCRRRVGVRIDTPVGSVTGTIDRVGRDHLDLAEHELEVPRRRAAVSGVRVISLDQVVVVRL</sequence>
<gene>
    <name evidence="1" type="ORF">EV141_1158</name>
</gene>
<dbReference type="AlphaFoldDB" id="A0A4Q7LRF6"/>
<evidence type="ECO:0000313" key="2">
    <source>
        <dbReference type="Proteomes" id="UP000293519"/>
    </source>
</evidence>
<reference evidence="1 2" key="1">
    <citation type="journal article" date="2015" name="Stand. Genomic Sci.">
        <title>Genomic Encyclopedia of Bacterial and Archaeal Type Strains, Phase III: the genomes of soil and plant-associated and newly described type strains.</title>
        <authorList>
            <person name="Whitman W.B."/>
            <person name="Woyke T."/>
            <person name="Klenk H.P."/>
            <person name="Zhou Y."/>
            <person name="Lilburn T.G."/>
            <person name="Beck B.J."/>
            <person name="De Vos P."/>
            <person name="Vandamme P."/>
            <person name="Eisen J.A."/>
            <person name="Garrity G."/>
            <person name="Hugenholtz P."/>
            <person name="Kyrpides N.C."/>
        </authorList>
    </citation>
    <scope>NUCLEOTIDE SEQUENCE [LARGE SCALE GENOMIC DNA]</scope>
    <source>
        <strain evidence="1 2">CV2</strain>
    </source>
</reference>